<feature type="domain" description="PKD" evidence="1">
    <location>
        <begin position="393"/>
        <end position="476"/>
    </location>
</feature>
<name>A0A979H1F6_CHIPD</name>
<accession>A0A979H1F6</accession>
<dbReference type="AlphaFoldDB" id="A0A979H1F6"/>
<evidence type="ECO:0000313" key="3">
    <source>
        <dbReference type="Proteomes" id="UP000002215"/>
    </source>
</evidence>
<dbReference type="KEGG" id="cpi:Cpin_6939"/>
<dbReference type="CDD" id="cd00146">
    <property type="entry name" value="PKD"/>
    <property type="match status" value="2"/>
</dbReference>
<dbReference type="InterPro" id="IPR013783">
    <property type="entry name" value="Ig-like_fold"/>
</dbReference>
<dbReference type="InterPro" id="IPR000601">
    <property type="entry name" value="PKD_dom"/>
</dbReference>
<dbReference type="PROSITE" id="PS50093">
    <property type="entry name" value="PKD"/>
    <property type="match status" value="2"/>
</dbReference>
<evidence type="ECO:0000313" key="2">
    <source>
        <dbReference type="EMBL" id="ACU64340.1"/>
    </source>
</evidence>
<organism evidence="2 3">
    <name type="scientific">Chitinophaga pinensis (strain ATCC 43595 / DSM 2588 / LMG 13176 / NBRC 15968 / NCIMB 11800 / UQM 2034)</name>
    <dbReference type="NCBI Taxonomy" id="485918"/>
    <lineage>
        <taxon>Bacteria</taxon>
        <taxon>Pseudomonadati</taxon>
        <taxon>Bacteroidota</taxon>
        <taxon>Chitinophagia</taxon>
        <taxon>Chitinophagales</taxon>
        <taxon>Chitinophagaceae</taxon>
        <taxon>Chitinophaga</taxon>
    </lineage>
</organism>
<dbReference type="Pfam" id="PF18911">
    <property type="entry name" value="PKD_4"/>
    <property type="match status" value="2"/>
</dbReference>
<dbReference type="NCBIfam" id="TIGR04131">
    <property type="entry name" value="Bac_Flav_CTERM"/>
    <property type="match status" value="1"/>
</dbReference>
<reference evidence="3" key="1">
    <citation type="submission" date="2009-08" db="EMBL/GenBank/DDBJ databases">
        <title>The complete genome of Chitinophaga pinensis DSM 2588.</title>
        <authorList>
            <consortium name="US DOE Joint Genome Institute (JGI-PGF)"/>
            <person name="Lucas S."/>
            <person name="Copeland A."/>
            <person name="Lapidus A."/>
            <person name="Glavina del Rio T."/>
            <person name="Dalin E."/>
            <person name="Tice H."/>
            <person name="Bruce D."/>
            <person name="Goodwin L."/>
            <person name="Pitluck S."/>
            <person name="Kyrpides N."/>
            <person name="Mavromatis K."/>
            <person name="Ivanova N."/>
            <person name="Mikhailova N."/>
            <person name="Sims D."/>
            <person name="Meinche L."/>
            <person name="Brettin T."/>
            <person name="Detter J.C."/>
            <person name="Han C."/>
            <person name="Larimer F."/>
            <person name="Land M."/>
            <person name="Hauser L."/>
            <person name="Markowitz V."/>
            <person name="Cheng J.-F."/>
            <person name="Hugenholtz P."/>
            <person name="Woyke T."/>
            <person name="Wu D."/>
            <person name="Spring S."/>
            <person name="Klenk H.-P."/>
            <person name="Eisen J.A."/>
        </authorList>
    </citation>
    <scope>NUCLEOTIDE SEQUENCE [LARGE SCALE GENOMIC DNA]</scope>
    <source>
        <strain evidence="3">ATCC 43595 / DSM 2588 / LMG 13176 / NBRC 15968 / NCIMB 11800 / UQM 2034</strain>
    </source>
</reference>
<dbReference type="Proteomes" id="UP000002215">
    <property type="component" value="Chromosome"/>
</dbReference>
<dbReference type="SMART" id="SM00089">
    <property type="entry name" value="PKD"/>
    <property type="match status" value="3"/>
</dbReference>
<dbReference type="Gene3D" id="2.60.40.10">
    <property type="entry name" value="Immunoglobulins"/>
    <property type="match status" value="2"/>
</dbReference>
<dbReference type="InterPro" id="IPR022409">
    <property type="entry name" value="PKD/Chitinase_dom"/>
</dbReference>
<reference evidence="2 3" key="2">
    <citation type="journal article" date="2010" name="Stand. Genomic Sci.">
        <title>Complete genome sequence of Chitinophaga pinensis type strain (UQM 2034).</title>
        <authorList>
            <person name="Glavina Del Rio T."/>
            <person name="Abt B."/>
            <person name="Spring S."/>
            <person name="Lapidus A."/>
            <person name="Nolan M."/>
            <person name="Tice H."/>
            <person name="Copeland A."/>
            <person name="Cheng J.F."/>
            <person name="Chen F."/>
            <person name="Bruce D."/>
            <person name="Goodwin L."/>
            <person name="Pitluck S."/>
            <person name="Ivanova N."/>
            <person name="Mavromatis K."/>
            <person name="Mikhailova N."/>
            <person name="Pati A."/>
            <person name="Chen A."/>
            <person name="Palaniappan K."/>
            <person name="Land M."/>
            <person name="Hauser L."/>
            <person name="Chang Y.J."/>
            <person name="Jeffries C.D."/>
            <person name="Chain P."/>
            <person name="Saunders E."/>
            <person name="Detter J.C."/>
            <person name="Brettin T."/>
            <person name="Rohde M."/>
            <person name="Goker M."/>
            <person name="Bristow J."/>
            <person name="Eisen J.A."/>
            <person name="Markowitz V."/>
            <person name="Hugenholtz P."/>
            <person name="Kyrpides N.C."/>
            <person name="Klenk H.P."/>
            <person name="Lucas S."/>
        </authorList>
    </citation>
    <scope>NUCLEOTIDE SEQUENCE [LARGE SCALE GENOMIC DNA]</scope>
    <source>
        <strain evidence="3">ATCC 43595 / DSM 2588 / LMG 13176 / NBRC 15968 / NCIMB 11800 / UQM 2034</strain>
    </source>
</reference>
<dbReference type="SUPFAM" id="SSF49299">
    <property type="entry name" value="PKD domain"/>
    <property type="match status" value="2"/>
</dbReference>
<evidence type="ECO:0000259" key="1">
    <source>
        <dbReference type="PROSITE" id="PS50093"/>
    </source>
</evidence>
<dbReference type="InterPro" id="IPR035986">
    <property type="entry name" value="PKD_dom_sf"/>
</dbReference>
<dbReference type="EMBL" id="CP001699">
    <property type="protein sequence ID" value="ACU64340.1"/>
    <property type="molecule type" value="Genomic_DNA"/>
</dbReference>
<feature type="domain" description="PKD" evidence="1">
    <location>
        <begin position="337"/>
        <end position="388"/>
    </location>
</feature>
<protein>
    <submittedName>
        <fullName evidence="2">PKD domain containing protein</fullName>
    </submittedName>
</protein>
<gene>
    <name evidence="2" type="ordered locus">Cpin_6939</name>
</gene>
<dbReference type="Pfam" id="PF13585">
    <property type="entry name" value="CHU_C"/>
    <property type="match status" value="1"/>
</dbReference>
<dbReference type="InterPro" id="IPR026341">
    <property type="entry name" value="T9SS_type_B"/>
</dbReference>
<sequence>MNVKRTLRLLLFILLIGNVTKASHIIGGEMFYKYVSRNTTDNTITYQVTLKLFRICGSGQNIAELPDKVYFSIFNKASNTPFDAPLVSRATKETKNLGQVDPCIVNPPDICFQIGTYIHNITVPVTGSGYVVSFQSCCRDNSMQNIVDTRNPNNEQQFPGNGATYFTELPGSTGILDNSSPYFAKDEAVLVCANKKFSYDFSAIDPNSDSLVYTFCDAYGGGYTTNQTGIPNPSDAPPYNFIPYKSPFTGSTPLGIDAVIDPKTGVISGIAPNAGKYVVTVCASEYRNGTLLGIHRKDFHINVTTCVREVVAAMPEKYNDCSGYTVTFINNSTEGKTYDWDFGDGQKVTTTSTADLPHTYTRDGTYTVKLWVDKNSNCGDSATATAYVYPMLRPDPRISGFCTNTTTVFTDRSTTSSGTDAINYYRWDFGNEATDADTSLQKNATYQYPGPGNYDVVLQIKTVQGCERFDTTNIIIYDKPPLNTTPDTLLCIRNSLQLFAESLVDGNVVTGTYTWTPTYNITNANTATPTISPKRDTTYTVTFTDATGCTNSRQVAIDVRDTLVIRTIADSTVCTGDEVHLRAFPDGDYPLTWHNAATNTIVGEGLVLNIVPPSPAVTYTVRGELGSCDGFDNVKLTVVDPPAAYAGEDTTICYGEQVILRASGGSSYQWSPTTNLSAPGSANTAARPTDTTRYIVTVTDVLGCPKPVNDTIQINVVPPVPAFAGNDTIAILNQPFQLNASGGTSYVWTPTDGLDHPNVYNPTTTINHDFTYTVTVYTAEGCVGRDNIRIRFIAGPDIYVPTGFSPNGDGQNDIFRPLPVGIVQMDFFRVYDRWGKLMYSTDKYMQGWDGYFNGSPAAVGTYVWVVQGKNVNEETVVRKGTVTLVR</sequence>
<proteinExistence type="predicted"/>